<evidence type="ECO:0000313" key="5">
    <source>
        <dbReference type="EMBL" id="MDS0280610.1"/>
    </source>
</evidence>
<dbReference type="PANTHER" id="PTHR42939">
    <property type="entry name" value="ABC TRANSPORTER ATP-BINDING PROTEIN ALBC-RELATED"/>
    <property type="match status" value="1"/>
</dbReference>
<dbReference type="InterPro" id="IPR003593">
    <property type="entry name" value="AAA+_ATPase"/>
</dbReference>
<reference evidence="5 6" key="1">
    <citation type="submission" date="2022-06" db="EMBL/GenBank/DDBJ databases">
        <title>Halomicroarcula sp. a new haloarchaeum isolate from saline soil.</title>
        <authorList>
            <person name="Strakova D."/>
            <person name="Galisteo C."/>
            <person name="Sanchez-Porro C."/>
            <person name="Ventosa A."/>
        </authorList>
    </citation>
    <scope>NUCLEOTIDE SEQUENCE [LARGE SCALE GENOMIC DNA]</scope>
    <source>
        <strain evidence="5 6">S3CR25-11</strain>
    </source>
</reference>
<dbReference type="PANTHER" id="PTHR42939:SF1">
    <property type="entry name" value="ABC TRANSPORTER ATP-BINDING PROTEIN ALBC-RELATED"/>
    <property type="match status" value="1"/>
</dbReference>
<evidence type="ECO:0000256" key="3">
    <source>
        <dbReference type="ARBA" id="ARBA00022840"/>
    </source>
</evidence>
<evidence type="ECO:0000256" key="1">
    <source>
        <dbReference type="ARBA" id="ARBA00022448"/>
    </source>
</evidence>
<dbReference type="PROSITE" id="PS50893">
    <property type="entry name" value="ABC_TRANSPORTER_2"/>
    <property type="match status" value="1"/>
</dbReference>
<accession>A0ABU2FIL9</accession>
<keyword evidence="3 5" id="KW-0067">ATP-binding</keyword>
<dbReference type="PROSITE" id="PS00211">
    <property type="entry name" value="ABC_TRANSPORTER_1"/>
    <property type="match status" value="1"/>
</dbReference>
<dbReference type="Pfam" id="PF00005">
    <property type="entry name" value="ABC_tran"/>
    <property type="match status" value="1"/>
</dbReference>
<dbReference type="SMART" id="SM00382">
    <property type="entry name" value="AAA"/>
    <property type="match status" value="1"/>
</dbReference>
<dbReference type="InterPro" id="IPR051782">
    <property type="entry name" value="ABC_Transporter_VariousFunc"/>
</dbReference>
<organism evidence="5 6">
    <name type="scientific">Haloarcula onubensis</name>
    <dbReference type="NCBI Taxonomy" id="2950539"/>
    <lineage>
        <taxon>Archaea</taxon>
        <taxon>Methanobacteriati</taxon>
        <taxon>Methanobacteriota</taxon>
        <taxon>Stenosarchaea group</taxon>
        <taxon>Halobacteria</taxon>
        <taxon>Halobacteriales</taxon>
        <taxon>Haloarculaceae</taxon>
        <taxon>Haloarcula</taxon>
    </lineage>
</organism>
<evidence type="ECO:0000259" key="4">
    <source>
        <dbReference type="PROSITE" id="PS50893"/>
    </source>
</evidence>
<dbReference type="RefSeq" id="WP_310898458.1">
    <property type="nucleotide sequence ID" value="NZ_JAMQOS010000001.1"/>
</dbReference>
<protein>
    <submittedName>
        <fullName evidence="5">ABC transporter ATP-binding protein</fullName>
    </submittedName>
</protein>
<dbReference type="SUPFAM" id="SSF52540">
    <property type="entry name" value="P-loop containing nucleoside triphosphate hydrolases"/>
    <property type="match status" value="1"/>
</dbReference>
<dbReference type="InterPro" id="IPR003439">
    <property type="entry name" value="ABC_transporter-like_ATP-bd"/>
</dbReference>
<gene>
    <name evidence="5" type="ORF">NDI86_00650</name>
</gene>
<dbReference type="InterPro" id="IPR017871">
    <property type="entry name" value="ABC_transporter-like_CS"/>
</dbReference>
<dbReference type="EMBL" id="JAMQOS010000001">
    <property type="protein sequence ID" value="MDS0280610.1"/>
    <property type="molecule type" value="Genomic_DNA"/>
</dbReference>
<dbReference type="Gene3D" id="3.40.50.300">
    <property type="entry name" value="P-loop containing nucleotide triphosphate hydrolases"/>
    <property type="match status" value="1"/>
</dbReference>
<keyword evidence="2" id="KW-0547">Nucleotide-binding</keyword>
<dbReference type="GO" id="GO:0005524">
    <property type="term" value="F:ATP binding"/>
    <property type="evidence" value="ECO:0007669"/>
    <property type="project" value="UniProtKB-KW"/>
</dbReference>
<dbReference type="Proteomes" id="UP001268864">
    <property type="component" value="Unassembled WGS sequence"/>
</dbReference>
<feature type="domain" description="ABC transporter" evidence="4">
    <location>
        <begin position="5"/>
        <end position="221"/>
    </location>
</feature>
<keyword evidence="1" id="KW-0813">Transport</keyword>
<name>A0ABU2FIL9_9EURY</name>
<sequence>MTDTIRFEGVSKSYGDVVALESVDLELRPGQVHCLVGPNGSGKTTLLDLLLGLTRPTSGTVTVPDVPVGCSFQSPTFYPGLTVAENLDVFARLSGCPGEDWRERLLSVFGLDRVADQLAGTLSGGWQKKLDLALGFLKRPAYLLLDEPFSELDDASKRRLLDFLAAFCTDDRTVLVVTHHVGRFEDIVDRLTVFDGGNVRYDGAVGPDETAHDRYLEVLGLDS</sequence>
<keyword evidence="6" id="KW-1185">Reference proteome</keyword>
<comment type="caution">
    <text evidence="5">The sequence shown here is derived from an EMBL/GenBank/DDBJ whole genome shotgun (WGS) entry which is preliminary data.</text>
</comment>
<proteinExistence type="predicted"/>
<evidence type="ECO:0000313" key="6">
    <source>
        <dbReference type="Proteomes" id="UP001268864"/>
    </source>
</evidence>
<evidence type="ECO:0000256" key="2">
    <source>
        <dbReference type="ARBA" id="ARBA00022741"/>
    </source>
</evidence>
<dbReference type="InterPro" id="IPR027417">
    <property type="entry name" value="P-loop_NTPase"/>
</dbReference>